<dbReference type="Proteomes" id="UP001140562">
    <property type="component" value="Unassembled WGS sequence"/>
</dbReference>
<evidence type="ECO:0000313" key="2">
    <source>
        <dbReference type="EMBL" id="KAJ4333692.1"/>
    </source>
</evidence>
<feature type="region of interest" description="Disordered" evidence="1">
    <location>
        <begin position="1"/>
        <end position="41"/>
    </location>
</feature>
<dbReference type="EMBL" id="JAPEUV010000090">
    <property type="protein sequence ID" value="KAJ4333692.1"/>
    <property type="molecule type" value="Genomic_DNA"/>
</dbReference>
<protein>
    <submittedName>
        <fullName evidence="2">Uncharacterized protein</fullName>
    </submittedName>
</protein>
<keyword evidence="3" id="KW-1185">Reference proteome</keyword>
<gene>
    <name evidence="2" type="ORF">N0V87_007448</name>
</gene>
<evidence type="ECO:0000313" key="3">
    <source>
        <dbReference type="Proteomes" id="UP001140562"/>
    </source>
</evidence>
<sequence>MRDGSSDASSLSRFERDSKGLGSKAGFAHAPTAIKSRKEGLATNMNDAVDLSVRQDQNLLATDPDQTPRNNRLEVIDVDAIDPSLTADLAKLSPFKSSHKARMSSISSTGRLERQLFSALGEELGGFEQLAGNEMGPELAIALGGGSHSELSVSTMLDPIVKPAKRKRQGTLGGERDQSPMKKKERQAMVEDVDVPDDIPRLRGD</sequence>
<accession>A0A9W8WUW3</accession>
<reference evidence="2" key="1">
    <citation type="submission" date="2022-10" db="EMBL/GenBank/DDBJ databases">
        <title>Tapping the CABI collections for fungal endophytes: first genome assemblies for Collariella, Neodidymelliopsis, Ascochyta clinopodiicola, Didymella pomorum, Didymosphaeria variabile, Neocosmospora piperis and Neocucurbitaria cava.</title>
        <authorList>
            <person name="Hill R."/>
        </authorList>
    </citation>
    <scope>NUCLEOTIDE SEQUENCE</scope>
    <source>
        <strain evidence="2">IMI 360193</strain>
    </source>
</reference>
<proteinExistence type="predicted"/>
<dbReference type="OrthoDB" id="5417628at2759"/>
<dbReference type="AlphaFoldDB" id="A0A9W8WUW3"/>
<feature type="compositionally biased region" description="Polar residues" evidence="1">
    <location>
        <begin position="1"/>
        <end position="12"/>
    </location>
</feature>
<name>A0A9W8WUW3_9PLEO</name>
<feature type="compositionally biased region" description="Basic and acidic residues" evidence="1">
    <location>
        <begin position="174"/>
        <end position="189"/>
    </location>
</feature>
<evidence type="ECO:0000256" key="1">
    <source>
        <dbReference type="SAM" id="MobiDB-lite"/>
    </source>
</evidence>
<comment type="caution">
    <text evidence="2">The sequence shown here is derived from an EMBL/GenBank/DDBJ whole genome shotgun (WGS) entry which is preliminary data.</text>
</comment>
<feature type="region of interest" description="Disordered" evidence="1">
    <location>
        <begin position="156"/>
        <end position="205"/>
    </location>
</feature>
<organism evidence="2 3">
    <name type="scientific">Didymella glomerata</name>
    <dbReference type="NCBI Taxonomy" id="749621"/>
    <lineage>
        <taxon>Eukaryota</taxon>
        <taxon>Fungi</taxon>
        <taxon>Dikarya</taxon>
        <taxon>Ascomycota</taxon>
        <taxon>Pezizomycotina</taxon>
        <taxon>Dothideomycetes</taxon>
        <taxon>Pleosporomycetidae</taxon>
        <taxon>Pleosporales</taxon>
        <taxon>Pleosporineae</taxon>
        <taxon>Didymellaceae</taxon>
        <taxon>Didymella</taxon>
    </lineage>
</organism>